<dbReference type="EMBL" id="SJPT01000003">
    <property type="protein sequence ID" value="TWU23959.1"/>
    <property type="molecule type" value="Genomic_DNA"/>
</dbReference>
<keyword evidence="2" id="KW-1185">Reference proteome</keyword>
<evidence type="ECO:0000313" key="1">
    <source>
        <dbReference type="EMBL" id="TWU23959.1"/>
    </source>
</evidence>
<sequence length="197" mass="21517">MKRQLDVSETETLSNSKPPADRWRLWVDGCGGFLLLAGHRWSVGGASSAWGTDVRIQADLPRRAGVITRQEDRYFWNSAEKPESAVPLQPGHPLPITSSATLVFRQPSPLSGSGVLTLQPPHRFDGHVDGIIFAADTLLIGPTADCHVQLYGLQQKVVMTRRADQWLAKVLGTAELAKLPIGTRVAMGEIEMTLENA</sequence>
<protein>
    <submittedName>
        <fullName evidence="1">Uncharacterized protein</fullName>
    </submittedName>
</protein>
<gene>
    <name evidence="1" type="ORF">Pla52o_18820</name>
</gene>
<name>A0A5C6CM88_9BACT</name>
<comment type="caution">
    <text evidence="1">The sequence shown here is derived from an EMBL/GenBank/DDBJ whole genome shotgun (WGS) entry which is preliminary data.</text>
</comment>
<reference evidence="1 2" key="1">
    <citation type="submission" date="2019-02" db="EMBL/GenBank/DDBJ databases">
        <title>Deep-cultivation of Planctomycetes and their phenomic and genomic characterization uncovers novel biology.</title>
        <authorList>
            <person name="Wiegand S."/>
            <person name="Jogler M."/>
            <person name="Boedeker C."/>
            <person name="Pinto D."/>
            <person name="Vollmers J."/>
            <person name="Rivas-Marin E."/>
            <person name="Kohn T."/>
            <person name="Peeters S.H."/>
            <person name="Heuer A."/>
            <person name="Rast P."/>
            <person name="Oberbeckmann S."/>
            <person name="Bunk B."/>
            <person name="Jeske O."/>
            <person name="Meyerdierks A."/>
            <person name="Storesund J.E."/>
            <person name="Kallscheuer N."/>
            <person name="Luecker S."/>
            <person name="Lage O.M."/>
            <person name="Pohl T."/>
            <person name="Merkel B.J."/>
            <person name="Hornburger P."/>
            <person name="Mueller R.-W."/>
            <person name="Bruemmer F."/>
            <person name="Labrenz M."/>
            <person name="Spormann A.M."/>
            <person name="Op Den Camp H."/>
            <person name="Overmann J."/>
            <person name="Amann R."/>
            <person name="Jetten M.S.M."/>
            <person name="Mascher T."/>
            <person name="Medema M.H."/>
            <person name="Devos D.P."/>
            <person name="Kaster A.-K."/>
            <person name="Ovreas L."/>
            <person name="Rohde M."/>
            <person name="Galperin M.Y."/>
            <person name="Jogler C."/>
        </authorList>
    </citation>
    <scope>NUCLEOTIDE SEQUENCE [LARGE SCALE GENOMIC DNA]</scope>
    <source>
        <strain evidence="1 2">Pla52o</strain>
    </source>
</reference>
<dbReference type="Proteomes" id="UP000316304">
    <property type="component" value="Unassembled WGS sequence"/>
</dbReference>
<dbReference type="AlphaFoldDB" id="A0A5C6CM88"/>
<accession>A0A5C6CM88</accession>
<evidence type="ECO:0000313" key="2">
    <source>
        <dbReference type="Proteomes" id="UP000316304"/>
    </source>
</evidence>
<organism evidence="1 2">
    <name type="scientific">Novipirellula galeiformis</name>
    <dbReference type="NCBI Taxonomy" id="2528004"/>
    <lineage>
        <taxon>Bacteria</taxon>
        <taxon>Pseudomonadati</taxon>
        <taxon>Planctomycetota</taxon>
        <taxon>Planctomycetia</taxon>
        <taxon>Pirellulales</taxon>
        <taxon>Pirellulaceae</taxon>
        <taxon>Novipirellula</taxon>
    </lineage>
</organism>
<proteinExistence type="predicted"/>